<reference evidence="1 2" key="1">
    <citation type="submission" date="2018-11" db="EMBL/GenBank/DDBJ databases">
        <title>Species Designations Belie Phenotypic and Genotypic Heterogeneity in Oral Streptococci.</title>
        <authorList>
            <person name="Velsko I."/>
        </authorList>
    </citation>
    <scope>NUCLEOTIDE SEQUENCE [LARGE SCALE GENOMIC DNA]</scope>
    <source>
        <strain evidence="1 2">BCC42</strain>
    </source>
</reference>
<dbReference type="Proteomes" id="UP000273998">
    <property type="component" value="Unassembled WGS sequence"/>
</dbReference>
<evidence type="ECO:0000313" key="1">
    <source>
        <dbReference type="EMBL" id="RSI57512.1"/>
    </source>
</evidence>
<dbReference type="AlphaFoldDB" id="A0AAX1YBM7"/>
<proteinExistence type="predicted"/>
<accession>A0AAX1YBM7</accession>
<protein>
    <recommendedName>
        <fullName evidence="3">Sodium transporter</fullName>
    </recommendedName>
</protein>
<evidence type="ECO:0008006" key="3">
    <source>
        <dbReference type="Google" id="ProtNLM"/>
    </source>
</evidence>
<evidence type="ECO:0000313" key="2">
    <source>
        <dbReference type="Proteomes" id="UP000273998"/>
    </source>
</evidence>
<dbReference type="EMBL" id="RJNF01000012">
    <property type="protein sequence ID" value="RSI57512.1"/>
    <property type="molecule type" value="Genomic_DNA"/>
</dbReference>
<sequence length="150" mass="16863">MIVLFPIQSIAISPERSYDEGMNDLKTLLNHLPYKLAAYDAQGNFLYDNGGADGSFFPREPENLPDWVMSEVLASSTKERSYQIPTDSFDQVLIQTYQAAIDNEGKVLGFWETIYDLKQPLKTYLDNSAQALVAWSDATSGASFKEETDF</sequence>
<name>A0AAX1YBM7_STRSL</name>
<gene>
    <name evidence="1" type="ORF">D8867_05630</name>
</gene>
<comment type="caution">
    <text evidence="1">The sequence shown here is derived from an EMBL/GenBank/DDBJ whole genome shotgun (WGS) entry which is preliminary data.</text>
</comment>
<organism evidence="1 2">
    <name type="scientific">Streptococcus salivarius</name>
    <dbReference type="NCBI Taxonomy" id="1304"/>
    <lineage>
        <taxon>Bacteria</taxon>
        <taxon>Bacillati</taxon>
        <taxon>Bacillota</taxon>
        <taxon>Bacilli</taxon>
        <taxon>Lactobacillales</taxon>
        <taxon>Streptococcaceae</taxon>
        <taxon>Streptococcus</taxon>
    </lineage>
</organism>